<keyword evidence="2" id="KW-1185">Reference proteome</keyword>
<dbReference type="Proteomes" id="UP001225134">
    <property type="component" value="Unassembled WGS sequence"/>
</dbReference>
<accession>A0ABT7HK24</accession>
<evidence type="ECO:0000313" key="2">
    <source>
        <dbReference type="Proteomes" id="UP001225134"/>
    </source>
</evidence>
<organism evidence="1 2">
    <name type="scientific">Sneathia sanguinegens</name>
    <dbReference type="NCBI Taxonomy" id="40543"/>
    <lineage>
        <taxon>Bacteria</taxon>
        <taxon>Fusobacteriati</taxon>
        <taxon>Fusobacteriota</taxon>
        <taxon>Fusobacteriia</taxon>
        <taxon>Fusobacteriales</taxon>
        <taxon>Leptotrichiaceae</taxon>
        <taxon>Sneathia</taxon>
    </lineage>
</organism>
<name>A0ABT7HK24_9FUSO</name>
<proteinExistence type="predicted"/>
<dbReference type="RefSeq" id="WP_285153124.1">
    <property type="nucleotide sequence ID" value="NZ_JASSPP010000007.1"/>
</dbReference>
<reference evidence="1 2" key="1">
    <citation type="submission" date="2023-06" db="EMBL/GenBank/DDBJ databases">
        <title>Antibody response to the Sneathia vaginalis cytopathogenic toxin A during pregnancy.</title>
        <authorList>
            <person name="Mccoy Z.T."/>
            <person name="Serrano M.G."/>
            <person name="Spaine K."/>
            <person name="Edwards D.J."/>
            <person name="Buck G.A."/>
            <person name="Jefferson K."/>
        </authorList>
    </citation>
    <scope>NUCLEOTIDE SEQUENCE [LARGE SCALE GENOMIC DNA]</scope>
    <source>
        <strain evidence="1 2">CCUG 42621</strain>
    </source>
</reference>
<evidence type="ECO:0000313" key="1">
    <source>
        <dbReference type="EMBL" id="MDK9580876.1"/>
    </source>
</evidence>
<dbReference type="EMBL" id="JASSPP010000007">
    <property type="protein sequence ID" value="MDK9580876.1"/>
    <property type="molecule type" value="Genomic_DNA"/>
</dbReference>
<gene>
    <name evidence="1" type="ORF">QQA45_05020</name>
</gene>
<protein>
    <submittedName>
        <fullName evidence="1">Uncharacterized protein</fullName>
    </submittedName>
</protein>
<comment type="caution">
    <text evidence="1">The sequence shown here is derived from an EMBL/GenBank/DDBJ whole genome shotgun (WGS) entry which is preliminary data.</text>
</comment>
<sequence>MFKNIRKILILLCIFLNSLILSANSLKDLSYREGNLVLTFEKEVSKINEDYDSKTPSLSIDFLNTNQINKSVVRQLNVNDKYISDITNDHYNNTTTTVIYLQFGTKYKLQKKAKR</sequence>